<dbReference type="KEGG" id="aplc:110978481"/>
<sequence>MCLRNKSLYFYGDSTLRQWLEFLVGNLGPTMKLQRAGKSAKVIGPLYGVDTVHNITLTFRHHDFPIRNNWLNFHDVKFTVNELDGLPGGPSTVVVLNFWAHFTTNSVNYFASRMGHIQAAVRRLQLRGPSPSPVFFKSANTRADGSKGLFLADAYVHELDRVMRTIFSGMPNVTIIDAWDMTLSHRSGYRLHPVRSVVREEIKMLLNFLC</sequence>
<dbReference type="OrthoDB" id="5950832at2759"/>
<accession>A0A8B7Y7K0</accession>
<dbReference type="AlphaFoldDB" id="A0A8B7Y7K0"/>
<name>A0A8B7Y7K0_ACAPL</name>
<evidence type="ECO:0000313" key="3">
    <source>
        <dbReference type="RefSeq" id="XP_022089199.1"/>
    </source>
</evidence>
<dbReference type="InterPro" id="IPR057106">
    <property type="entry name" value="NXPE4_C"/>
</dbReference>
<feature type="domain" description="NXPE C-terminal" evidence="1">
    <location>
        <begin position="2"/>
        <end position="210"/>
    </location>
</feature>
<dbReference type="GeneID" id="110978481"/>
<evidence type="ECO:0000259" key="1">
    <source>
        <dbReference type="Pfam" id="PF24536"/>
    </source>
</evidence>
<gene>
    <name evidence="3" type="primary">LOC110978481</name>
</gene>
<protein>
    <submittedName>
        <fullName evidence="3">NXPE family member 3-like</fullName>
    </submittedName>
</protein>
<evidence type="ECO:0000313" key="2">
    <source>
        <dbReference type="Proteomes" id="UP000694845"/>
    </source>
</evidence>
<organism evidence="2 3">
    <name type="scientific">Acanthaster planci</name>
    <name type="common">Crown-of-thorns starfish</name>
    <dbReference type="NCBI Taxonomy" id="133434"/>
    <lineage>
        <taxon>Eukaryota</taxon>
        <taxon>Metazoa</taxon>
        <taxon>Echinodermata</taxon>
        <taxon>Eleutherozoa</taxon>
        <taxon>Asterozoa</taxon>
        <taxon>Asteroidea</taxon>
        <taxon>Valvatacea</taxon>
        <taxon>Valvatida</taxon>
        <taxon>Acanthasteridae</taxon>
        <taxon>Acanthaster</taxon>
    </lineage>
</organism>
<keyword evidence="2" id="KW-1185">Reference proteome</keyword>
<proteinExistence type="predicted"/>
<reference evidence="3" key="1">
    <citation type="submission" date="2025-08" db="UniProtKB">
        <authorList>
            <consortium name="RefSeq"/>
        </authorList>
    </citation>
    <scope>IDENTIFICATION</scope>
</reference>
<dbReference type="RefSeq" id="XP_022089199.1">
    <property type="nucleotide sequence ID" value="XM_022233507.1"/>
</dbReference>
<dbReference type="OMA" id="DYANNIM"/>
<dbReference type="Proteomes" id="UP000694845">
    <property type="component" value="Unplaced"/>
</dbReference>
<dbReference type="Pfam" id="PF24536">
    <property type="entry name" value="NXPE4_C"/>
    <property type="match status" value="1"/>
</dbReference>
<dbReference type="PANTHER" id="PTHR16165">
    <property type="entry name" value="NXPE FAMILY MEMBER"/>
    <property type="match status" value="1"/>
</dbReference>
<dbReference type="PANTHER" id="PTHR16165:SF5">
    <property type="entry name" value="NXPE FAMILY MEMBER 3"/>
    <property type="match status" value="1"/>
</dbReference>